<proteinExistence type="predicted"/>
<evidence type="ECO:0000256" key="4">
    <source>
        <dbReference type="ARBA" id="ARBA00022692"/>
    </source>
</evidence>
<evidence type="ECO:0000256" key="5">
    <source>
        <dbReference type="ARBA" id="ARBA00022989"/>
    </source>
</evidence>
<dbReference type="Pfam" id="PF06808">
    <property type="entry name" value="DctM"/>
    <property type="match status" value="1"/>
</dbReference>
<keyword evidence="2" id="KW-1003">Cell membrane</keyword>
<dbReference type="PANTHER" id="PTHR33362">
    <property type="entry name" value="SIALIC ACID TRAP TRANSPORTER PERMEASE PROTEIN SIAT-RELATED"/>
    <property type="match status" value="1"/>
</dbReference>
<feature type="transmembrane region" description="Helical" evidence="7">
    <location>
        <begin position="63"/>
        <end position="82"/>
    </location>
</feature>
<dbReference type="PANTHER" id="PTHR33362:SF5">
    <property type="entry name" value="C4-DICARBOXYLATE TRAP TRANSPORTER LARGE PERMEASE PROTEIN DCTM"/>
    <property type="match status" value="1"/>
</dbReference>
<evidence type="ECO:0000256" key="1">
    <source>
        <dbReference type="ARBA" id="ARBA00004429"/>
    </source>
</evidence>
<keyword evidence="6 7" id="KW-0472">Membrane</keyword>
<evidence type="ECO:0000256" key="7">
    <source>
        <dbReference type="SAM" id="Phobius"/>
    </source>
</evidence>
<feature type="transmembrane region" description="Helical" evidence="7">
    <location>
        <begin position="250"/>
        <end position="268"/>
    </location>
</feature>
<feature type="transmembrane region" description="Helical" evidence="7">
    <location>
        <begin position="408"/>
        <end position="429"/>
    </location>
</feature>
<feature type="transmembrane region" description="Helical" evidence="7">
    <location>
        <begin position="220"/>
        <end position="244"/>
    </location>
</feature>
<name>A0A7C2NZF7_UNCW3</name>
<dbReference type="GO" id="GO:0005886">
    <property type="term" value="C:plasma membrane"/>
    <property type="evidence" value="ECO:0007669"/>
    <property type="project" value="UniProtKB-SubCell"/>
</dbReference>
<feature type="transmembrane region" description="Helical" evidence="7">
    <location>
        <begin position="143"/>
        <end position="166"/>
    </location>
</feature>
<feature type="transmembrane region" description="Helical" evidence="7">
    <location>
        <begin position="280"/>
        <end position="302"/>
    </location>
</feature>
<dbReference type="PIRSF" id="PIRSF006066">
    <property type="entry name" value="HI0050"/>
    <property type="match status" value="1"/>
</dbReference>
<dbReference type="AlphaFoldDB" id="A0A7C2NZF7"/>
<keyword evidence="3" id="KW-0997">Cell inner membrane</keyword>
<sequence>MEFSPLLSGSILLALFLALVFQGIPIGVAFGVSGFLGIAWARGFDVALSMLGTIPYSWASSPMLIPMPLFIFMGFLAFHSGISKDLYEAAFKWFGRLPGGLAIATTIANAGFGAICGSAQAAAAAMSPIAYPEMNKRGYSKELSTGSLAAGGTLSFLIPPSIPFILYGVLAEVSIGKLFLAGILPGLLLCGLFSFSIYVKCKRNPVIGPPGPSYPFKEKLYSLKGVWGMLVLFLVVMGGLYLGVFSPSEAGSIGAFGAFVIGVVTGRLKLKGIVEAAKESARIVCFVMTIIIGAQIFNTYLGVSGFNRIFAEWVLSLPVSRYVILLLLIIVFILIGMFLDIAAILLLTIPTLAPIMRGLGFDLVWFGVFLILLQSLGFISPPIGLNAFIVQGVTKVPAEVVFRGSLPFVLGLIVMIVLIILFPQICLFLPNLMK</sequence>
<protein>
    <submittedName>
        <fullName evidence="9">TRAP transporter large permease</fullName>
    </submittedName>
</protein>
<dbReference type="GO" id="GO:0022857">
    <property type="term" value="F:transmembrane transporter activity"/>
    <property type="evidence" value="ECO:0007669"/>
    <property type="project" value="TreeGrafter"/>
</dbReference>
<feature type="domain" description="TRAP C4-dicarboxylate transport system permease DctM subunit" evidence="8">
    <location>
        <begin position="13"/>
        <end position="425"/>
    </location>
</feature>
<feature type="transmembrane region" description="Helical" evidence="7">
    <location>
        <begin position="102"/>
        <end position="131"/>
    </location>
</feature>
<evidence type="ECO:0000256" key="3">
    <source>
        <dbReference type="ARBA" id="ARBA00022519"/>
    </source>
</evidence>
<evidence type="ECO:0000256" key="2">
    <source>
        <dbReference type="ARBA" id="ARBA00022475"/>
    </source>
</evidence>
<reference evidence="9" key="1">
    <citation type="journal article" date="2020" name="mSystems">
        <title>Genome- and Community-Level Interaction Insights into Carbon Utilization and Element Cycling Functions of Hydrothermarchaeota in Hydrothermal Sediment.</title>
        <authorList>
            <person name="Zhou Z."/>
            <person name="Liu Y."/>
            <person name="Xu W."/>
            <person name="Pan J."/>
            <person name="Luo Z.H."/>
            <person name="Li M."/>
        </authorList>
    </citation>
    <scope>NUCLEOTIDE SEQUENCE [LARGE SCALE GENOMIC DNA]</scope>
    <source>
        <strain evidence="9">SpSt-34</strain>
    </source>
</reference>
<accession>A0A7C2NZF7</accession>
<evidence type="ECO:0000256" key="6">
    <source>
        <dbReference type="ARBA" id="ARBA00023136"/>
    </source>
</evidence>
<dbReference type="InterPro" id="IPR004681">
    <property type="entry name" value="TRAP_DctM"/>
</dbReference>
<feature type="transmembrane region" description="Helical" evidence="7">
    <location>
        <begin position="178"/>
        <end position="199"/>
    </location>
</feature>
<evidence type="ECO:0000313" key="9">
    <source>
        <dbReference type="EMBL" id="HEN27950.1"/>
    </source>
</evidence>
<dbReference type="NCBIfam" id="TIGR00786">
    <property type="entry name" value="dctM"/>
    <property type="match status" value="1"/>
</dbReference>
<dbReference type="InterPro" id="IPR010656">
    <property type="entry name" value="DctM"/>
</dbReference>
<feature type="transmembrane region" description="Helical" evidence="7">
    <location>
        <begin position="322"/>
        <end position="347"/>
    </location>
</feature>
<feature type="transmembrane region" description="Helical" evidence="7">
    <location>
        <begin position="359"/>
        <end position="379"/>
    </location>
</feature>
<comment type="caution">
    <text evidence="9">The sequence shown here is derived from an EMBL/GenBank/DDBJ whole genome shotgun (WGS) entry which is preliminary data.</text>
</comment>
<keyword evidence="4 7" id="KW-0812">Transmembrane</keyword>
<comment type="subcellular location">
    <subcellularLocation>
        <location evidence="1">Cell inner membrane</location>
        <topology evidence="1">Multi-pass membrane protein</topology>
    </subcellularLocation>
</comment>
<keyword evidence="5 7" id="KW-1133">Transmembrane helix</keyword>
<dbReference type="EMBL" id="DSOL01000137">
    <property type="protein sequence ID" value="HEN27950.1"/>
    <property type="molecule type" value="Genomic_DNA"/>
</dbReference>
<gene>
    <name evidence="9" type="ORF">ENQ77_04710</name>
</gene>
<organism evidence="9">
    <name type="scientific">candidate division WOR-3 bacterium</name>
    <dbReference type="NCBI Taxonomy" id="2052148"/>
    <lineage>
        <taxon>Bacteria</taxon>
        <taxon>Bacteria division WOR-3</taxon>
    </lineage>
</organism>
<evidence type="ECO:0000259" key="8">
    <source>
        <dbReference type="Pfam" id="PF06808"/>
    </source>
</evidence>